<evidence type="ECO:0000256" key="2">
    <source>
        <dbReference type="ARBA" id="ARBA00022692"/>
    </source>
</evidence>
<sequence>MKEKVKTVVIDTPDRGELRFQLAGIGTRMIAYLVDKFIQIGALLGIVLILAIVLFLVGQMDRFVELLSEAGQSLGLWSIAIAILFYEMVTIGYFLFFEYFWNGATPGKKFQKTRVIRKDGRPMSFGDSVVRNALRIVDIIGELYPVGLIVMFCDFRNRRLGDLAAGTLVIDDDGTSALPVSKIPAETLEIFEVNSLVARMNAEDYVLVARFLSRRDELDVRHRTQLAMNISRRILKRTMAFGEDFDHEAFLEKIEVMYRERTREL</sequence>
<protein>
    <submittedName>
        <fullName evidence="7">Putative membrane protein/domain protein</fullName>
    </submittedName>
</protein>
<dbReference type="OrthoDB" id="9787732at2"/>
<evidence type="ECO:0000313" key="7">
    <source>
        <dbReference type="EMBL" id="AFM27623.1"/>
    </source>
</evidence>
<evidence type="ECO:0000256" key="5">
    <source>
        <dbReference type="SAM" id="Phobius"/>
    </source>
</evidence>
<keyword evidence="8" id="KW-1185">Reference proteome</keyword>
<dbReference type="RefSeq" id="WP_014812727.1">
    <property type="nucleotide sequence ID" value="NC_018025.1"/>
</dbReference>
<keyword evidence="4 5" id="KW-0472">Membrane</keyword>
<name>I4CDI2_DESTA</name>
<comment type="subcellular location">
    <subcellularLocation>
        <location evidence="1">Membrane</location>
        <topology evidence="1">Multi-pass membrane protein</topology>
    </subcellularLocation>
</comment>
<keyword evidence="3 5" id="KW-1133">Transmembrane helix</keyword>
<evidence type="ECO:0000256" key="3">
    <source>
        <dbReference type="ARBA" id="ARBA00022989"/>
    </source>
</evidence>
<dbReference type="eggNOG" id="COG1714">
    <property type="taxonomic scope" value="Bacteria"/>
</dbReference>
<organism evidence="7 8">
    <name type="scientific">Desulfomonile tiedjei (strain ATCC 49306 / DSM 6799 / DCB-1)</name>
    <dbReference type="NCBI Taxonomy" id="706587"/>
    <lineage>
        <taxon>Bacteria</taxon>
        <taxon>Pseudomonadati</taxon>
        <taxon>Thermodesulfobacteriota</taxon>
        <taxon>Desulfomonilia</taxon>
        <taxon>Desulfomonilales</taxon>
        <taxon>Desulfomonilaceae</taxon>
        <taxon>Desulfomonile</taxon>
    </lineage>
</organism>
<dbReference type="STRING" id="706587.Desti_5011"/>
<evidence type="ECO:0000256" key="4">
    <source>
        <dbReference type="ARBA" id="ARBA00023136"/>
    </source>
</evidence>
<evidence type="ECO:0000313" key="8">
    <source>
        <dbReference type="Proteomes" id="UP000006055"/>
    </source>
</evidence>
<evidence type="ECO:0000256" key="1">
    <source>
        <dbReference type="ARBA" id="ARBA00004141"/>
    </source>
</evidence>
<accession>I4CDI2</accession>
<dbReference type="InterPro" id="IPR010432">
    <property type="entry name" value="RDD"/>
</dbReference>
<reference evidence="8" key="1">
    <citation type="submission" date="2012-06" db="EMBL/GenBank/DDBJ databases">
        <title>Complete sequence of chromosome of Desulfomonile tiedjei DSM 6799.</title>
        <authorList>
            <person name="Lucas S."/>
            <person name="Copeland A."/>
            <person name="Lapidus A."/>
            <person name="Glavina del Rio T."/>
            <person name="Dalin E."/>
            <person name="Tice H."/>
            <person name="Bruce D."/>
            <person name="Goodwin L."/>
            <person name="Pitluck S."/>
            <person name="Peters L."/>
            <person name="Ovchinnikova G."/>
            <person name="Zeytun A."/>
            <person name="Lu M."/>
            <person name="Kyrpides N."/>
            <person name="Mavromatis K."/>
            <person name="Ivanova N."/>
            <person name="Brettin T."/>
            <person name="Detter J.C."/>
            <person name="Han C."/>
            <person name="Larimer F."/>
            <person name="Land M."/>
            <person name="Hauser L."/>
            <person name="Markowitz V."/>
            <person name="Cheng J.-F."/>
            <person name="Hugenholtz P."/>
            <person name="Woyke T."/>
            <person name="Wu D."/>
            <person name="Spring S."/>
            <person name="Schroeder M."/>
            <person name="Brambilla E."/>
            <person name="Klenk H.-P."/>
            <person name="Eisen J.A."/>
        </authorList>
    </citation>
    <scope>NUCLEOTIDE SEQUENCE [LARGE SCALE GENOMIC DNA]</scope>
    <source>
        <strain evidence="8">ATCC 49306 / DSM 6799 / DCB-1</strain>
    </source>
</reference>
<gene>
    <name evidence="7" type="ordered locus">Desti_5011</name>
</gene>
<proteinExistence type="predicted"/>
<dbReference type="PANTHER" id="PTHR38480:SF1">
    <property type="entry name" value="SLR0254 PROTEIN"/>
    <property type="match status" value="1"/>
</dbReference>
<dbReference type="KEGG" id="dti:Desti_5011"/>
<keyword evidence="2 5" id="KW-0812">Transmembrane</keyword>
<feature type="domain" description="RDD" evidence="6">
    <location>
        <begin position="22"/>
        <end position="166"/>
    </location>
</feature>
<feature type="transmembrane region" description="Helical" evidence="5">
    <location>
        <begin position="37"/>
        <end position="57"/>
    </location>
</feature>
<feature type="transmembrane region" description="Helical" evidence="5">
    <location>
        <begin position="77"/>
        <end position="101"/>
    </location>
</feature>
<dbReference type="AlphaFoldDB" id="I4CDI2"/>
<dbReference type="Proteomes" id="UP000006055">
    <property type="component" value="Chromosome"/>
</dbReference>
<evidence type="ECO:0000259" key="6">
    <source>
        <dbReference type="Pfam" id="PF06271"/>
    </source>
</evidence>
<dbReference type="EMBL" id="CP003360">
    <property type="protein sequence ID" value="AFM27623.1"/>
    <property type="molecule type" value="Genomic_DNA"/>
</dbReference>
<dbReference type="Pfam" id="PF06271">
    <property type="entry name" value="RDD"/>
    <property type="match status" value="1"/>
</dbReference>
<dbReference type="HOGENOM" id="CLU_054176_1_0_7"/>
<dbReference type="PANTHER" id="PTHR38480">
    <property type="entry name" value="SLR0254 PROTEIN"/>
    <property type="match status" value="1"/>
</dbReference>
<dbReference type="GO" id="GO:0016020">
    <property type="term" value="C:membrane"/>
    <property type="evidence" value="ECO:0007669"/>
    <property type="project" value="UniProtKB-SubCell"/>
</dbReference>